<keyword evidence="1" id="KW-1133">Transmembrane helix</keyword>
<dbReference type="Proteomes" id="UP001516662">
    <property type="component" value="Unassembled WGS sequence"/>
</dbReference>
<feature type="transmembrane region" description="Helical" evidence="1">
    <location>
        <begin position="50"/>
        <end position="72"/>
    </location>
</feature>
<keyword evidence="3" id="KW-1185">Reference proteome</keyword>
<accession>A0ABR9QKA2</accession>
<name>A0ABR9QKA2_9BACI</name>
<evidence type="ECO:0000256" key="1">
    <source>
        <dbReference type="SAM" id="Phobius"/>
    </source>
</evidence>
<organism evidence="2 3">
    <name type="scientific">Litchfieldia luteola</name>
    <dbReference type="NCBI Taxonomy" id="682179"/>
    <lineage>
        <taxon>Bacteria</taxon>
        <taxon>Bacillati</taxon>
        <taxon>Bacillota</taxon>
        <taxon>Bacilli</taxon>
        <taxon>Bacillales</taxon>
        <taxon>Bacillaceae</taxon>
        <taxon>Litchfieldia</taxon>
    </lineage>
</organism>
<gene>
    <name evidence="2" type="ORF">IMZ08_12725</name>
</gene>
<evidence type="ECO:0000313" key="2">
    <source>
        <dbReference type="EMBL" id="MBE4908925.1"/>
    </source>
</evidence>
<keyword evidence="1" id="KW-0472">Membrane</keyword>
<dbReference type="RefSeq" id="WP_193537016.1">
    <property type="nucleotide sequence ID" value="NZ_JADCLJ010000020.1"/>
</dbReference>
<keyword evidence="1" id="KW-0812">Transmembrane</keyword>
<sequence>MEQLNLVLSILVILILAFGLIYTYRLGTKQHTMRSEYDTEISEKVQDHPYILNPVFLTYAIAAVLVIAFIIYNAVATSW</sequence>
<dbReference type="EMBL" id="JADCLJ010000020">
    <property type="protein sequence ID" value="MBE4908925.1"/>
    <property type="molecule type" value="Genomic_DNA"/>
</dbReference>
<evidence type="ECO:0000313" key="3">
    <source>
        <dbReference type="Proteomes" id="UP001516662"/>
    </source>
</evidence>
<evidence type="ECO:0008006" key="4">
    <source>
        <dbReference type="Google" id="ProtNLM"/>
    </source>
</evidence>
<comment type="caution">
    <text evidence="2">The sequence shown here is derived from an EMBL/GenBank/DDBJ whole genome shotgun (WGS) entry which is preliminary data.</text>
</comment>
<feature type="transmembrane region" description="Helical" evidence="1">
    <location>
        <begin position="6"/>
        <end position="24"/>
    </location>
</feature>
<proteinExistence type="predicted"/>
<protein>
    <recommendedName>
        <fullName evidence="4">Short-chain dehydrogenase</fullName>
    </recommendedName>
</protein>
<reference evidence="2 3" key="1">
    <citation type="submission" date="2020-10" db="EMBL/GenBank/DDBJ databases">
        <title>Bacillus sp. HD4P25, an endophyte from a halophyte.</title>
        <authorList>
            <person name="Sun J.-Q."/>
        </authorList>
    </citation>
    <scope>NUCLEOTIDE SEQUENCE [LARGE SCALE GENOMIC DNA]</scope>
    <source>
        <strain evidence="2 3">YIM 93174</strain>
    </source>
</reference>